<dbReference type="Proteomes" id="UP000193642">
    <property type="component" value="Unassembled WGS sequence"/>
</dbReference>
<dbReference type="PROSITE" id="PS50948">
    <property type="entry name" value="PAN"/>
    <property type="match status" value="1"/>
</dbReference>
<dbReference type="InterPro" id="IPR003609">
    <property type="entry name" value="Pan_app"/>
</dbReference>
<dbReference type="EMBL" id="MCGO01000068">
    <property type="protein sequence ID" value="ORY33287.1"/>
    <property type="molecule type" value="Genomic_DNA"/>
</dbReference>
<evidence type="ECO:0000259" key="2">
    <source>
        <dbReference type="PROSITE" id="PS50948"/>
    </source>
</evidence>
<dbReference type="SMART" id="SM00473">
    <property type="entry name" value="PAN_AP"/>
    <property type="match status" value="3"/>
</dbReference>
<sequence length="1452" mass="153157">MLRLHLVARLLAAQLLLCSSAVSDSPTSKQWYPLVGGTISGHWISTTHEENAEACLALCDQRTDCHYAAWYPPINVNCYLFDYSEKDTTLDGATTLYIPSGATVKQLDINGNRIGYDDGISDYNVCRKACADKTNCIVAVQRSDACYFYQDVGSTTSFNANSVIVVPSTRLTPSVNRWTLYRQADVVGHNLKDPVSVGSAAECQSQCNQGCSAVVYDTVKQICSVKDSSIGFSDGVINPDVEMYIPAGVTLNIGLGLQLFEVTETQSAEECMQPCLSSPDCVVSVFNVNDNSCAIGTGLDLGVAITERCNSNIVVTTLGFGCPPQQYFSDGVCITCDHGLLCDSLNYHAVPCPVGYFCEFGAQFACKATTTTSDVGGRSKDDCNKCAAGYEGDPATSCTVKSSIDVQWYPVKKADINGHDLLVSTNVASSTDCTTSCSNTQGCALAVYDSSKKTCWLKDSSYGASDAKITNTVTMYIPSGGVVPGFSSALSTISLSDRQASDDAECRTYCESTEGCVGALKSQYFCRLPKLPFEAKLRSNSIIMPSAKCNPGSYSKDNRICMPCDDGLDCSTGFGLPCEVGFFCTNGVKMQCDPFTTTAAQGATQKSDCNLCVSRYTGYPPSCTKISNDLIQWIPISGVDIRGHDLGDPDGDSVPSSSACIATCLTSTNCAYALYSSKSKLCWLKDAVKLLHREAVSGSKTLFIPSGGRIPAGFKPGSITIGDVQVQTETACRSACQTQPNCIASAYFNKGCQLFDNLGYADPSSLDLTPKSISDCTMDCTSNPLCVTFVYDSSTQTCWLKKTGFAGADTSATSNTPQASRTIYVPSGGSIYGLMTGDNSILLTTTLASTAEECRRDCGSNLKCVAGLFGLSTDSGCVLLASLGNATKKCPASFVTILAPKVDSTITYTATSTVLPSTTTVFSSTYSLSTLSTVDSTFSTETSTANSIIQDSTSSIDIMSSSSIQSSTSSIDITSADFPTATITSIESTIISSTNVVLSSSSIEITSAISTAATLTVSSGENIPTSSSLNAQPTYSLETTLTITESTSTTEKTFVSTATSVTSSISVFESIPTAISSESLASKTTSTLQVMSTIYSFQTSLASSLSATSLHSSTSTAASSNVPTLTSNVISISSINSEITSTKFSSRDITLPPITTVMETASSTKAAVATTTTTANTIPPSNSCNIQSPPKNLANIAAGEVPGVSPLANYGGDVTAVIATLVQLLPNALGVYNVTEIDNSLFEILESIKPGDAAVTFQGAPFVDGLNAIVFLITSRQYKFADSMPRVEIYNDVTCTSPIRFAPIPNRGIGFSYVLDSSVVKSNWFSMQLNPEGTQLVVSINSKHNVLASVAFAVRANQKRSQDPDIGFLVVNGVGKIQSGQLITSPTLTNAFPTATTTSTIKPSLTTSLSMESTKLPGKTATSTKTLNVVVSSKRKLFLSSHLIYLACLMFL</sequence>
<proteinExistence type="predicted"/>
<evidence type="ECO:0000313" key="4">
    <source>
        <dbReference type="Proteomes" id="UP000193642"/>
    </source>
</evidence>
<evidence type="ECO:0000313" key="3">
    <source>
        <dbReference type="EMBL" id="ORY33287.1"/>
    </source>
</evidence>
<protein>
    <recommendedName>
        <fullName evidence="2">Apple domain-containing protein</fullName>
    </recommendedName>
</protein>
<keyword evidence="4" id="KW-1185">Reference proteome</keyword>
<dbReference type="OrthoDB" id="439917at2759"/>
<evidence type="ECO:0000256" key="1">
    <source>
        <dbReference type="SAM" id="SignalP"/>
    </source>
</evidence>
<keyword evidence="1" id="KW-0732">Signal</keyword>
<dbReference type="Gene3D" id="3.50.4.10">
    <property type="entry name" value="Hepatocyte Growth Factor"/>
    <property type="match status" value="3"/>
</dbReference>
<dbReference type="Pfam" id="PF14295">
    <property type="entry name" value="PAN_4"/>
    <property type="match status" value="7"/>
</dbReference>
<dbReference type="Pfam" id="PF08277">
    <property type="entry name" value="PAN_3"/>
    <property type="match status" value="1"/>
</dbReference>
<organism evidence="3 4">
    <name type="scientific">Rhizoclosmatium globosum</name>
    <dbReference type="NCBI Taxonomy" id="329046"/>
    <lineage>
        <taxon>Eukaryota</taxon>
        <taxon>Fungi</taxon>
        <taxon>Fungi incertae sedis</taxon>
        <taxon>Chytridiomycota</taxon>
        <taxon>Chytridiomycota incertae sedis</taxon>
        <taxon>Chytridiomycetes</taxon>
        <taxon>Chytridiales</taxon>
        <taxon>Chytriomycetaceae</taxon>
        <taxon>Rhizoclosmatium</taxon>
    </lineage>
</organism>
<comment type="caution">
    <text evidence="3">The sequence shown here is derived from an EMBL/GenBank/DDBJ whole genome shotgun (WGS) entry which is preliminary data.</text>
</comment>
<feature type="signal peptide" evidence="1">
    <location>
        <begin position="1"/>
        <end position="23"/>
    </location>
</feature>
<name>A0A1Y2BFL8_9FUNG</name>
<dbReference type="Pfam" id="PF00024">
    <property type="entry name" value="PAN_1"/>
    <property type="match status" value="2"/>
</dbReference>
<accession>A0A1Y2BFL8</accession>
<dbReference type="InterPro" id="IPR006583">
    <property type="entry name" value="PAN-3_domain"/>
</dbReference>
<gene>
    <name evidence="3" type="ORF">BCR33DRAFT_791506</name>
</gene>
<feature type="chain" id="PRO_5012327480" description="Apple domain-containing protein" evidence="1">
    <location>
        <begin position="24"/>
        <end position="1452"/>
    </location>
</feature>
<feature type="domain" description="Apple" evidence="2">
    <location>
        <begin position="752"/>
        <end position="823"/>
    </location>
</feature>
<reference evidence="3 4" key="1">
    <citation type="submission" date="2016-07" db="EMBL/GenBank/DDBJ databases">
        <title>Pervasive Adenine N6-methylation of Active Genes in Fungi.</title>
        <authorList>
            <consortium name="DOE Joint Genome Institute"/>
            <person name="Mondo S.J."/>
            <person name="Dannebaum R.O."/>
            <person name="Kuo R.C."/>
            <person name="Labutti K."/>
            <person name="Haridas S."/>
            <person name="Kuo A."/>
            <person name="Salamov A."/>
            <person name="Ahrendt S.R."/>
            <person name="Lipzen A."/>
            <person name="Sullivan W."/>
            <person name="Andreopoulos W.B."/>
            <person name="Clum A."/>
            <person name="Lindquist E."/>
            <person name="Daum C."/>
            <person name="Ramamoorthy G.K."/>
            <person name="Gryganskyi A."/>
            <person name="Culley D."/>
            <person name="Magnuson J.K."/>
            <person name="James T.Y."/>
            <person name="O'Malley M.A."/>
            <person name="Stajich J.E."/>
            <person name="Spatafora J.W."/>
            <person name="Visel A."/>
            <person name="Grigoriev I.V."/>
        </authorList>
    </citation>
    <scope>NUCLEOTIDE SEQUENCE [LARGE SCALE GENOMIC DNA]</scope>
    <source>
        <strain evidence="3 4">JEL800</strain>
    </source>
</reference>